<dbReference type="Proteomes" id="UP000059542">
    <property type="component" value="Chromosome"/>
</dbReference>
<organism evidence="2 3">
    <name type="scientific">Hymenobacter sedentarius</name>
    <dbReference type="NCBI Taxonomy" id="1411621"/>
    <lineage>
        <taxon>Bacteria</taxon>
        <taxon>Pseudomonadati</taxon>
        <taxon>Bacteroidota</taxon>
        <taxon>Cytophagia</taxon>
        <taxon>Cytophagales</taxon>
        <taxon>Hymenobacteraceae</taxon>
        <taxon>Hymenobacter</taxon>
    </lineage>
</organism>
<dbReference type="EMBL" id="CP013909">
    <property type="protein sequence ID" value="ALW85797.1"/>
    <property type="molecule type" value="Genomic_DNA"/>
</dbReference>
<feature type="chain" id="PRO_5006846822" evidence="1">
    <location>
        <begin position="20"/>
        <end position="140"/>
    </location>
</feature>
<reference evidence="2 3" key="1">
    <citation type="submission" date="2015-12" db="EMBL/GenBank/DDBJ databases">
        <authorList>
            <person name="Shamseldin A."/>
            <person name="Moawad H."/>
            <person name="Abd El-Rahim W.M."/>
            <person name="Sadowsky M.J."/>
        </authorList>
    </citation>
    <scope>NUCLEOTIDE SEQUENCE [LARGE SCALE GENOMIC DNA]</scope>
    <source>
        <strain evidence="2 3">DG5B</strain>
    </source>
</reference>
<evidence type="ECO:0000256" key="1">
    <source>
        <dbReference type="SAM" id="SignalP"/>
    </source>
</evidence>
<evidence type="ECO:0000313" key="3">
    <source>
        <dbReference type="Proteomes" id="UP000059542"/>
    </source>
</evidence>
<accession>A0A0U4AQG3</accession>
<dbReference type="RefSeq" id="WP_068193843.1">
    <property type="nucleotide sequence ID" value="NZ_CP013909.1"/>
</dbReference>
<dbReference type="STRING" id="1411621.AUC43_12260"/>
<keyword evidence="3" id="KW-1185">Reference proteome</keyword>
<dbReference type="AlphaFoldDB" id="A0A0U4AQG3"/>
<gene>
    <name evidence="2" type="ORF">AUC43_12260</name>
</gene>
<name>A0A0U4AQG3_9BACT</name>
<sequence length="140" mass="15731">MRYIILLAAIWLLALPAQTTPLPTPDTAVLRIDRLPTSGLMLIKGWRYHPGDDPAWARPDFDDSARGTLNPYRPQRELPARLHMGIGWLRLRATRRQPAPAHPAAAQRQRRLGTVPQWHHAPRSCPGADKGTEFTISLPV</sequence>
<feature type="signal peptide" evidence="1">
    <location>
        <begin position="1"/>
        <end position="19"/>
    </location>
</feature>
<dbReference type="KEGG" id="hyg:AUC43_12260"/>
<proteinExistence type="predicted"/>
<dbReference type="OrthoDB" id="909021at2"/>
<keyword evidence="1" id="KW-0732">Signal</keyword>
<evidence type="ECO:0000313" key="2">
    <source>
        <dbReference type="EMBL" id="ALW85797.1"/>
    </source>
</evidence>
<protein>
    <submittedName>
        <fullName evidence="2">Uncharacterized protein</fullName>
    </submittedName>
</protein>